<evidence type="ECO:0000313" key="4">
    <source>
        <dbReference type="Proteomes" id="UP000275385"/>
    </source>
</evidence>
<dbReference type="SUPFAM" id="SSF75304">
    <property type="entry name" value="Amidase signature (AS) enzymes"/>
    <property type="match status" value="1"/>
</dbReference>
<feature type="chain" id="PRO_5019473423" description="Amidase domain-containing protein" evidence="1">
    <location>
        <begin position="22"/>
        <end position="562"/>
    </location>
</feature>
<organism evidence="3 4">
    <name type="scientific">Coniochaeta pulveracea</name>
    <dbReference type="NCBI Taxonomy" id="177199"/>
    <lineage>
        <taxon>Eukaryota</taxon>
        <taxon>Fungi</taxon>
        <taxon>Dikarya</taxon>
        <taxon>Ascomycota</taxon>
        <taxon>Pezizomycotina</taxon>
        <taxon>Sordariomycetes</taxon>
        <taxon>Sordariomycetidae</taxon>
        <taxon>Coniochaetales</taxon>
        <taxon>Coniochaetaceae</taxon>
        <taxon>Coniochaeta</taxon>
    </lineage>
</organism>
<name>A0A420YBU3_9PEZI</name>
<reference evidence="3 4" key="1">
    <citation type="submission" date="2018-08" db="EMBL/GenBank/DDBJ databases">
        <title>Draft genome of the lignicolous fungus Coniochaeta pulveracea.</title>
        <authorList>
            <person name="Borstlap C.J."/>
            <person name="De Witt R.N."/>
            <person name="Botha A."/>
            <person name="Volschenk H."/>
        </authorList>
    </citation>
    <scope>NUCLEOTIDE SEQUENCE [LARGE SCALE GENOMIC DNA]</scope>
    <source>
        <strain evidence="3 4">CAB683</strain>
    </source>
</reference>
<dbReference type="Pfam" id="PF01425">
    <property type="entry name" value="Amidase"/>
    <property type="match status" value="1"/>
</dbReference>
<evidence type="ECO:0000256" key="1">
    <source>
        <dbReference type="SAM" id="SignalP"/>
    </source>
</evidence>
<dbReference type="EMBL" id="QVQW01000021">
    <property type="protein sequence ID" value="RKU45379.1"/>
    <property type="molecule type" value="Genomic_DNA"/>
</dbReference>
<dbReference type="OrthoDB" id="566138at2759"/>
<dbReference type="AlphaFoldDB" id="A0A420YBU3"/>
<feature type="signal peptide" evidence="1">
    <location>
        <begin position="1"/>
        <end position="21"/>
    </location>
</feature>
<sequence>MVAVNVRRLAVGAVLLSTAAAQNLVPRAQAPLASDFFDAREATIEGVHNALFGGLTTCRAVVSAFIARIEEFNPVVNAIIALNPEALSIAYEMDVQLASGNATGPLFCIPILLKDNFDAEGMKTTGGNLLMADAQPSFDAPAVAAFRAAGGIILGKANLHEFALEGISVSSLGGQTVNPYDHTRTPGGSSGGSGAAIGTSFAVFATGSDTVNSLRSPASANSLFSFRPTRGLITRTGVIPISYTQDTIGAMARNLNDLAAALTVMASVGHDPRDNVTSLAPPSAWGKDYSAALHQGGSLKSLRLGVLDGFFNHTPSAETTPVSNVMSSLLSSLASAGAELVNITEPVYNALTISANLDVQTCEYREFLDAYLQSPNLTGSHPKSFNEIYTSDEFVVIPAQYNYVNTSFVCSTSNTTYINKQHGIANLTTALRSTFVTNNLDAIIYPEQKNLVVKIGSPSQSGRNGILAALTGSPVVVIPAGFSEPSAEAPVGVPIGMEILGRPFSEESLLNIAQLITEEIAPVRKMPAFANYSVERKEYDSVPVITPNKGNIPAAYPIGKLG</sequence>
<proteinExistence type="predicted"/>
<keyword evidence="4" id="KW-1185">Reference proteome</keyword>
<dbReference type="PANTHER" id="PTHR42678">
    <property type="entry name" value="AMIDASE"/>
    <property type="match status" value="1"/>
</dbReference>
<dbReference type="PANTHER" id="PTHR42678:SF5">
    <property type="entry name" value="GLUTAMYL-TRNA(GLN) AMIDOTRANSFERASE SUBUNIT A"/>
    <property type="match status" value="1"/>
</dbReference>
<dbReference type="InterPro" id="IPR023631">
    <property type="entry name" value="Amidase_dom"/>
</dbReference>
<accession>A0A420YBU3</accession>
<keyword evidence="1" id="KW-0732">Signal</keyword>
<dbReference type="STRING" id="177199.A0A420YBU3"/>
<evidence type="ECO:0000313" key="3">
    <source>
        <dbReference type="EMBL" id="RKU45379.1"/>
    </source>
</evidence>
<protein>
    <recommendedName>
        <fullName evidence="2">Amidase domain-containing protein</fullName>
    </recommendedName>
</protein>
<dbReference type="Proteomes" id="UP000275385">
    <property type="component" value="Unassembled WGS sequence"/>
</dbReference>
<evidence type="ECO:0000259" key="2">
    <source>
        <dbReference type="Pfam" id="PF01425"/>
    </source>
</evidence>
<gene>
    <name evidence="3" type="ORF">DL546_003353</name>
</gene>
<feature type="domain" description="Amidase" evidence="2">
    <location>
        <begin position="61"/>
        <end position="510"/>
    </location>
</feature>
<dbReference type="InterPro" id="IPR036928">
    <property type="entry name" value="AS_sf"/>
</dbReference>
<comment type="caution">
    <text evidence="3">The sequence shown here is derived from an EMBL/GenBank/DDBJ whole genome shotgun (WGS) entry which is preliminary data.</text>
</comment>
<dbReference type="Gene3D" id="3.90.1300.10">
    <property type="entry name" value="Amidase signature (AS) domain"/>
    <property type="match status" value="1"/>
</dbReference>